<evidence type="ECO:0000313" key="3">
    <source>
        <dbReference type="Proteomes" id="UP000266673"/>
    </source>
</evidence>
<gene>
    <name evidence="2" type="ORF">C2G38_950208</name>
</gene>
<dbReference type="Proteomes" id="UP000266673">
    <property type="component" value="Unassembled WGS sequence"/>
</dbReference>
<dbReference type="EMBL" id="QKWP01002932">
    <property type="protein sequence ID" value="RIB01803.1"/>
    <property type="molecule type" value="Genomic_DNA"/>
</dbReference>
<proteinExistence type="predicted"/>
<accession>A0A397U2Z4</accession>
<feature type="compositionally biased region" description="Acidic residues" evidence="1">
    <location>
        <begin position="141"/>
        <end position="153"/>
    </location>
</feature>
<dbReference type="OrthoDB" id="2429120at2759"/>
<keyword evidence="3" id="KW-1185">Reference proteome</keyword>
<evidence type="ECO:0000256" key="1">
    <source>
        <dbReference type="SAM" id="MobiDB-lite"/>
    </source>
</evidence>
<reference evidence="2 3" key="1">
    <citation type="submission" date="2018-06" db="EMBL/GenBank/DDBJ databases">
        <title>Comparative genomics reveals the genomic features of Rhizophagus irregularis, R. cerebriforme, R. diaphanum and Gigaspora rosea, and their symbiotic lifestyle signature.</title>
        <authorList>
            <person name="Morin E."/>
            <person name="San Clemente H."/>
            <person name="Chen E.C.H."/>
            <person name="De La Providencia I."/>
            <person name="Hainaut M."/>
            <person name="Kuo A."/>
            <person name="Kohler A."/>
            <person name="Murat C."/>
            <person name="Tang N."/>
            <person name="Roy S."/>
            <person name="Loubradou J."/>
            <person name="Henrissat B."/>
            <person name="Grigoriev I.V."/>
            <person name="Corradi N."/>
            <person name="Roux C."/>
            <person name="Martin F.M."/>
        </authorList>
    </citation>
    <scope>NUCLEOTIDE SEQUENCE [LARGE SCALE GENOMIC DNA]</scope>
    <source>
        <strain evidence="2 3">DAOM 194757</strain>
    </source>
</reference>
<sequence>MGQVKKKEVRKNQQNVNIDWIINSPDPTPIAFFRLTHPTARSRAIDTYKKCFNLALNRSKGANLDKLKAVNNNEEIMQQDWEIWLKEKKAIQACRMSHDTNLQIQKDFAITMKTIAGATKNDIGEHNNFTSGSHRMKSEEPAEEDEDDEDDEPLVPKRLKFDNSDINEVDDIETQSIHSGLTGYSPNNPFFIPVKDDASGENDVFDSSYHTRSEESNDDIELEQKEKIEFQYEWFVGPGIKEFTLNENDNKWTVGTIDVSNLLLEYRNFSVKKASEKKIENAVEILSLNCIFLLDENLSTGIPEMIGPASLKAIFENIRSEYTPYHLSDKDVIRCHEISKIANKNFQGCKSLLRKWQKEVEENDDDLVLEVFESVFRYFPRDTNRADAREDSFVHEVFAPIISPFFINSNLKCEWSSDVLDPSTHRKRKFDPVLQGRKADFSAYTQIKSNKYYLLVSEIKSPRYMSSKKINFLDCDLVKIGNEMKDMLDKCIEDGVNNIDLTICGILVEGFQCSVFAMDLKFDAIYRMILLGKFFLPQNIHNLNVLSIAIEELMQTKSIISRSAELCFQSVFQCNKDPSITSTIPATPIRNRMARPSFHTPIRVPTNHSVHNS</sequence>
<name>A0A397U2Z4_9GLOM</name>
<protein>
    <submittedName>
        <fullName evidence="2">Uncharacterized protein</fullName>
    </submittedName>
</protein>
<dbReference type="AlphaFoldDB" id="A0A397U2Z4"/>
<dbReference type="STRING" id="44941.A0A397U2Z4"/>
<evidence type="ECO:0000313" key="2">
    <source>
        <dbReference type="EMBL" id="RIB01803.1"/>
    </source>
</evidence>
<comment type="caution">
    <text evidence="2">The sequence shown here is derived from an EMBL/GenBank/DDBJ whole genome shotgun (WGS) entry which is preliminary data.</text>
</comment>
<feature type="region of interest" description="Disordered" evidence="1">
    <location>
        <begin position="121"/>
        <end position="162"/>
    </location>
</feature>
<organism evidence="2 3">
    <name type="scientific">Gigaspora rosea</name>
    <dbReference type="NCBI Taxonomy" id="44941"/>
    <lineage>
        <taxon>Eukaryota</taxon>
        <taxon>Fungi</taxon>
        <taxon>Fungi incertae sedis</taxon>
        <taxon>Mucoromycota</taxon>
        <taxon>Glomeromycotina</taxon>
        <taxon>Glomeromycetes</taxon>
        <taxon>Diversisporales</taxon>
        <taxon>Gigasporaceae</taxon>
        <taxon>Gigaspora</taxon>
    </lineage>
</organism>